<proteinExistence type="predicted"/>
<name>A0ACB7PCD0_9PEZI</name>
<sequence length="81" mass="8988">MSRRLLMPIPWLLDTIVIIRSISPQEASIATSILGTYLPNQTNPTSSPRQTVLTSSVSGGPSCGHPRDDRLMRRKYVVHCL</sequence>
<dbReference type="Proteomes" id="UP000724584">
    <property type="component" value="Unassembled WGS sequence"/>
</dbReference>
<dbReference type="EMBL" id="JAGIZQ010000003">
    <property type="protein sequence ID" value="KAH6636491.1"/>
    <property type="molecule type" value="Genomic_DNA"/>
</dbReference>
<evidence type="ECO:0000313" key="2">
    <source>
        <dbReference type="Proteomes" id="UP000724584"/>
    </source>
</evidence>
<reference evidence="1 2" key="1">
    <citation type="journal article" date="2021" name="Nat. Commun.">
        <title>Genetic determinants of endophytism in the Arabidopsis root mycobiome.</title>
        <authorList>
            <person name="Mesny F."/>
            <person name="Miyauchi S."/>
            <person name="Thiergart T."/>
            <person name="Pickel B."/>
            <person name="Atanasova L."/>
            <person name="Karlsson M."/>
            <person name="Huettel B."/>
            <person name="Barry K.W."/>
            <person name="Haridas S."/>
            <person name="Chen C."/>
            <person name="Bauer D."/>
            <person name="Andreopoulos W."/>
            <person name="Pangilinan J."/>
            <person name="LaButti K."/>
            <person name="Riley R."/>
            <person name="Lipzen A."/>
            <person name="Clum A."/>
            <person name="Drula E."/>
            <person name="Henrissat B."/>
            <person name="Kohler A."/>
            <person name="Grigoriev I.V."/>
            <person name="Martin F.M."/>
            <person name="Hacquard S."/>
        </authorList>
    </citation>
    <scope>NUCLEOTIDE SEQUENCE [LARGE SCALE GENOMIC DNA]</scope>
    <source>
        <strain evidence="1 2">MPI-SDFR-AT-0079</strain>
    </source>
</reference>
<gene>
    <name evidence="1" type="ORF">F5144DRAFT_567676</name>
</gene>
<accession>A0ACB7PCD0</accession>
<evidence type="ECO:0000313" key="1">
    <source>
        <dbReference type="EMBL" id="KAH6636491.1"/>
    </source>
</evidence>
<keyword evidence="2" id="KW-1185">Reference proteome</keyword>
<comment type="caution">
    <text evidence="1">The sequence shown here is derived from an EMBL/GenBank/DDBJ whole genome shotgun (WGS) entry which is preliminary data.</text>
</comment>
<organism evidence="1 2">
    <name type="scientific">Chaetomium tenue</name>
    <dbReference type="NCBI Taxonomy" id="1854479"/>
    <lineage>
        <taxon>Eukaryota</taxon>
        <taxon>Fungi</taxon>
        <taxon>Dikarya</taxon>
        <taxon>Ascomycota</taxon>
        <taxon>Pezizomycotina</taxon>
        <taxon>Sordariomycetes</taxon>
        <taxon>Sordariomycetidae</taxon>
        <taxon>Sordariales</taxon>
        <taxon>Chaetomiaceae</taxon>
        <taxon>Chaetomium</taxon>
    </lineage>
</organism>
<protein>
    <submittedName>
        <fullName evidence="1">Uncharacterized protein</fullName>
    </submittedName>
</protein>